<name>A0ABT4H8F3_PAEAL</name>
<accession>A0ABT4H8F3</accession>
<sequence>MIQFPIAYFEQQFVYNRDKECWSYYELPGFNIEFLSDDDLMVEFRRLESFFWQINADMHLLILPDYQTSADIYRAYRATLSGPAVEAAKLHVDETSKVLSERYGDEETNYKFYIGVKLPNADIKQTDIWKELDTYVKDFVRYLTQMFFDIAGIEPAEIFEDVIDRYKRSEKLVFNKVSGRLRAKPITTDTTQWLIRRNFYRGIGQAPLWESWEPEYTTDDTQTIRIPMQYDTLRLTEGVVDDSPERFVILSQAGSDNQGHVAFLCMSHVPYDMYFPNVKWLYDIQQLDFPVEVSVRISIMENRKALKEARNKKKELKDQDRHAQETDNDTSYNVLEGRYESSEIEATLDKSKMPLLLTSIVFCIAAPSEDELKKRVSSLKDLYQDMGIFLEQPLGDQLLLFNEFLPGAKRYVQDYVQIMEPATVAGSMFGATEQIGDQEGFYFATTGTRNQPVYMKGGKAARATSGTKTNSLAMAFSGSTGKGKSQSANTLLYNLVMSGGKALVIDPKKERGHWKEQLFGLKDHINVINISSDNVDDHGVLDPYNIFKKRKEAETVALNILSYFTGIQVNDKRFSKLNKAVKQATSMNNVIECLLNSGDPVSIEIGEHIEGFKDVSFTSLLFGEANNHRSFDFDSVLTILQVDGLELPDEDTEPEHYTLNEMLSVGMMMPISSIALEFIKQHRDILKIVLLDEAWSFLNTPQGKALSTRMVRMGRSMFALIMFVSQNAVDYNSEKLKNNIGMKFAFGVTDSDEVTNVLKFLGMRDNENNRAILTDLENGECIMKDIYGRIGKVKFDAVFKDLIDCFDTRPPEKKAG</sequence>
<dbReference type="Gene3D" id="3.40.50.300">
    <property type="entry name" value="P-loop containing nucleotide triphosphate hydrolases"/>
    <property type="match status" value="2"/>
</dbReference>
<protein>
    <submittedName>
        <fullName evidence="2">ATP-binding protein</fullName>
    </submittedName>
</protein>
<dbReference type="Proteomes" id="UP001527181">
    <property type="component" value="Unassembled WGS sequence"/>
</dbReference>
<evidence type="ECO:0000256" key="1">
    <source>
        <dbReference type="SAM" id="MobiDB-lite"/>
    </source>
</evidence>
<keyword evidence="2" id="KW-0547">Nucleotide-binding</keyword>
<reference evidence="2 3" key="1">
    <citation type="submission" date="2022-05" db="EMBL/GenBank/DDBJ databases">
        <title>Genome Sequencing of Bee-Associated Microbes.</title>
        <authorList>
            <person name="Dunlap C."/>
        </authorList>
    </citation>
    <scope>NUCLEOTIDE SEQUENCE [LARGE SCALE GENOMIC DNA]</scope>
    <source>
        <strain evidence="2 3">NRRL B-04010</strain>
    </source>
</reference>
<dbReference type="EMBL" id="JAMDNP010000134">
    <property type="protein sequence ID" value="MCY9764916.1"/>
    <property type="molecule type" value="Genomic_DNA"/>
</dbReference>
<dbReference type="RefSeq" id="WP_005552015.1">
    <property type="nucleotide sequence ID" value="NZ_JAMDLX010000076.1"/>
</dbReference>
<gene>
    <name evidence="2" type="ORF">M5X12_30945</name>
</gene>
<dbReference type="PANTHER" id="PTHR30121">
    <property type="entry name" value="UNCHARACTERIZED PROTEIN YJGR-RELATED"/>
    <property type="match status" value="1"/>
</dbReference>
<feature type="region of interest" description="Disordered" evidence="1">
    <location>
        <begin position="309"/>
        <end position="334"/>
    </location>
</feature>
<dbReference type="SUPFAM" id="SSF52540">
    <property type="entry name" value="P-loop containing nucleoside triphosphate hydrolases"/>
    <property type="match status" value="1"/>
</dbReference>
<organism evidence="2 3">
    <name type="scientific">Paenibacillus alvei</name>
    <name type="common">Bacillus alvei</name>
    <dbReference type="NCBI Taxonomy" id="44250"/>
    <lineage>
        <taxon>Bacteria</taxon>
        <taxon>Bacillati</taxon>
        <taxon>Bacillota</taxon>
        <taxon>Bacilli</taxon>
        <taxon>Bacillales</taxon>
        <taxon>Paenibacillaceae</taxon>
        <taxon>Paenibacillus</taxon>
    </lineage>
</organism>
<keyword evidence="2" id="KW-0067">ATP-binding</keyword>
<dbReference type="Pfam" id="PF12846">
    <property type="entry name" value="AAA_10"/>
    <property type="match status" value="1"/>
</dbReference>
<dbReference type="PANTHER" id="PTHR30121:SF6">
    <property type="entry name" value="SLR6007 PROTEIN"/>
    <property type="match status" value="1"/>
</dbReference>
<dbReference type="GO" id="GO:0005524">
    <property type="term" value="F:ATP binding"/>
    <property type="evidence" value="ECO:0007669"/>
    <property type="project" value="UniProtKB-KW"/>
</dbReference>
<feature type="compositionally biased region" description="Basic and acidic residues" evidence="1">
    <location>
        <begin position="309"/>
        <end position="325"/>
    </location>
</feature>
<evidence type="ECO:0000313" key="3">
    <source>
        <dbReference type="Proteomes" id="UP001527181"/>
    </source>
</evidence>
<proteinExistence type="predicted"/>
<keyword evidence="3" id="KW-1185">Reference proteome</keyword>
<dbReference type="GeneID" id="94492200"/>
<comment type="caution">
    <text evidence="2">The sequence shown here is derived from an EMBL/GenBank/DDBJ whole genome shotgun (WGS) entry which is preliminary data.</text>
</comment>
<dbReference type="InterPro" id="IPR051162">
    <property type="entry name" value="T4SS_component"/>
</dbReference>
<dbReference type="InterPro" id="IPR016628">
    <property type="entry name" value="ATPase_SAG2001_prd"/>
</dbReference>
<evidence type="ECO:0000313" key="2">
    <source>
        <dbReference type="EMBL" id="MCY9764916.1"/>
    </source>
</evidence>
<dbReference type="PIRSF" id="PIRSF015040">
    <property type="entry name" value="ATPase_SAG2001_prd"/>
    <property type="match status" value="1"/>
</dbReference>
<dbReference type="InterPro" id="IPR027417">
    <property type="entry name" value="P-loop_NTPase"/>
</dbReference>